<dbReference type="OrthoDB" id="482525at2"/>
<dbReference type="CDD" id="cd04301">
    <property type="entry name" value="NAT_SF"/>
    <property type="match status" value="1"/>
</dbReference>
<dbReference type="PANTHER" id="PTHR47443">
    <property type="entry name" value="ACYL-COA N-ACYLTRANSFERASES (NAT) SUPERFAMILY PROTEIN"/>
    <property type="match status" value="1"/>
</dbReference>
<dbReference type="Proteomes" id="UP000010472">
    <property type="component" value="Chromosome"/>
</dbReference>
<dbReference type="SUPFAM" id="SSF55729">
    <property type="entry name" value="Acyl-CoA N-acyltransferases (Nat)"/>
    <property type="match status" value="1"/>
</dbReference>
<dbReference type="KEGG" id="cep:Cri9333_3875"/>
<proteinExistence type="predicted"/>
<organism evidence="2 3">
    <name type="scientific">Crinalium epipsammum PCC 9333</name>
    <dbReference type="NCBI Taxonomy" id="1173022"/>
    <lineage>
        <taxon>Bacteria</taxon>
        <taxon>Bacillati</taxon>
        <taxon>Cyanobacteriota</taxon>
        <taxon>Cyanophyceae</taxon>
        <taxon>Gomontiellales</taxon>
        <taxon>Gomontiellaceae</taxon>
        <taxon>Crinalium</taxon>
    </lineage>
</organism>
<evidence type="ECO:0000259" key="1">
    <source>
        <dbReference type="PROSITE" id="PS51186"/>
    </source>
</evidence>
<reference evidence="2 3" key="1">
    <citation type="submission" date="2012-06" db="EMBL/GenBank/DDBJ databases">
        <title>Finished chromosome of genome of Crinalium epipsammum PCC 9333.</title>
        <authorList>
            <consortium name="US DOE Joint Genome Institute"/>
            <person name="Gugger M."/>
            <person name="Coursin T."/>
            <person name="Rippka R."/>
            <person name="Tandeau De Marsac N."/>
            <person name="Huntemann M."/>
            <person name="Wei C.-L."/>
            <person name="Han J."/>
            <person name="Detter J.C."/>
            <person name="Han C."/>
            <person name="Tapia R."/>
            <person name="Davenport K."/>
            <person name="Daligault H."/>
            <person name="Erkkila T."/>
            <person name="Gu W."/>
            <person name="Munk A.C.C."/>
            <person name="Teshima H."/>
            <person name="Xu Y."/>
            <person name="Chain P."/>
            <person name="Chen A."/>
            <person name="Krypides N."/>
            <person name="Mavromatis K."/>
            <person name="Markowitz V."/>
            <person name="Szeto E."/>
            <person name="Ivanova N."/>
            <person name="Mikhailova N."/>
            <person name="Ovchinnikova G."/>
            <person name="Pagani I."/>
            <person name="Pati A."/>
            <person name="Goodwin L."/>
            <person name="Peters L."/>
            <person name="Pitluck S."/>
            <person name="Woyke T."/>
            <person name="Kerfeld C."/>
        </authorList>
    </citation>
    <scope>NUCLEOTIDE SEQUENCE [LARGE SCALE GENOMIC DNA]</scope>
    <source>
        <strain evidence="2 3">PCC 9333</strain>
    </source>
</reference>
<dbReference type="EMBL" id="CP003620">
    <property type="protein sequence ID" value="AFZ14684.1"/>
    <property type="molecule type" value="Genomic_DNA"/>
</dbReference>
<keyword evidence="3" id="KW-1185">Reference proteome</keyword>
<dbReference type="PROSITE" id="PS51186">
    <property type="entry name" value="GNAT"/>
    <property type="match status" value="1"/>
</dbReference>
<evidence type="ECO:0000313" key="3">
    <source>
        <dbReference type="Proteomes" id="UP000010472"/>
    </source>
</evidence>
<dbReference type="STRING" id="1173022.Cri9333_3875"/>
<feature type="domain" description="N-acetyltransferase" evidence="1">
    <location>
        <begin position="26"/>
        <end position="202"/>
    </location>
</feature>
<dbReference type="InterPro" id="IPR016181">
    <property type="entry name" value="Acyl_CoA_acyltransferase"/>
</dbReference>
<protein>
    <submittedName>
        <fullName evidence="2">GCN5-related N-acetyltransferase</fullName>
    </submittedName>
</protein>
<dbReference type="Gene3D" id="3.40.630.30">
    <property type="match status" value="1"/>
</dbReference>
<dbReference type="PATRIC" id="fig|1173022.3.peg.4175"/>
<dbReference type="AlphaFoldDB" id="K9W4G1"/>
<sequence>MNLEFSFFTPNQHSLVESSTFAASDFVIRDVNLQDLDSIAEILADSFHSRTGIMQWLYPVLRLGIYEDLRTRLRSKSPNQIGLVAVIPSLKDASGNEYVAGTIEMAMRSCFGRRSSGSLYISNLAVSKTFRRQGVADKLLKACDLKALEWGFKEIELHVLDNNYPARQLYQKNGFQLQENEPDWILQFLNQPQKLLLRKSLANLNNR</sequence>
<gene>
    <name evidence="2" type="ORF">Cri9333_3875</name>
</gene>
<dbReference type="eggNOG" id="COG0456">
    <property type="taxonomic scope" value="Bacteria"/>
</dbReference>
<dbReference type="InterPro" id="IPR000182">
    <property type="entry name" value="GNAT_dom"/>
</dbReference>
<evidence type="ECO:0000313" key="2">
    <source>
        <dbReference type="EMBL" id="AFZ14684.1"/>
    </source>
</evidence>
<dbReference type="HOGENOM" id="CLU_087926_0_0_3"/>
<dbReference type="GO" id="GO:0016747">
    <property type="term" value="F:acyltransferase activity, transferring groups other than amino-acyl groups"/>
    <property type="evidence" value="ECO:0007669"/>
    <property type="project" value="InterPro"/>
</dbReference>
<dbReference type="Pfam" id="PF00583">
    <property type="entry name" value="Acetyltransf_1"/>
    <property type="match status" value="1"/>
</dbReference>
<accession>K9W4G1</accession>
<dbReference type="RefSeq" id="WP_015204784.1">
    <property type="nucleotide sequence ID" value="NC_019753.1"/>
</dbReference>
<dbReference type="PANTHER" id="PTHR47443:SF3">
    <property type="entry name" value="GCN5-RELATED N-ACETYLTRANSFERASE 4, CHLOROPLASTIC"/>
    <property type="match status" value="1"/>
</dbReference>
<keyword evidence="2" id="KW-0808">Transferase</keyword>
<name>K9W4G1_9CYAN</name>